<keyword evidence="14" id="KW-0812">Transmembrane</keyword>
<dbReference type="PROSITE" id="PS00108">
    <property type="entry name" value="PROTEIN_KINASE_ST"/>
    <property type="match status" value="1"/>
</dbReference>
<dbReference type="CDD" id="cd01098">
    <property type="entry name" value="PAN_AP_plant"/>
    <property type="match status" value="1"/>
</dbReference>
<dbReference type="Gene3D" id="3.30.200.20">
    <property type="entry name" value="Phosphorylase Kinase, domain 1"/>
    <property type="match status" value="1"/>
</dbReference>
<dbReference type="EC" id="2.7.11.1" evidence="11"/>
<dbReference type="PANTHER" id="PTHR32444:SF235">
    <property type="entry name" value="OS01G0783900 PROTEIN"/>
    <property type="match status" value="1"/>
</dbReference>
<dbReference type="GO" id="GO:0005524">
    <property type="term" value="F:ATP binding"/>
    <property type="evidence" value="ECO:0007669"/>
    <property type="project" value="UniProtKB-UniRule"/>
</dbReference>
<dbReference type="InterPro" id="IPR003609">
    <property type="entry name" value="Pan_app"/>
</dbReference>
<dbReference type="InterPro" id="IPR024171">
    <property type="entry name" value="SRK-like_kinase"/>
</dbReference>
<dbReference type="Gene3D" id="1.10.510.10">
    <property type="entry name" value="Transferase(Phosphotransferase) domain 1"/>
    <property type="match status" value="1"/>
</dbReference>
<dbReference type="EMBL" id="CP093348">
    <property type="protein sequence ID" value="WOH04253.1"/>
    <property type="molecule type" value="Genomic_DNA"/>
</dbReference>
<dbReference type="Gene3D" id="3.50.4.10">
    <property type="entry name" value="Hepatocyte Growth Factor"/>
    <property type="match status" value="1"/>
</dbReference>
<evidence type="ECO:0000313" key="20">
    <source>
        <dbReference type="EMBL" id="WOH04253.1"/>
    </source>
</evidence>
<keyword evidence="5 11" id="KW-0418">Kinase</keyword>
<dbReference type="PROSITE" id="PS00107">
    <property type="entry name" value="PROTEIN_KINASE_ATP"/>
    <property type="match status" value="1"/>
</dbReference>
<dbReference type="InterPro" id="IPR000858">
    <property type="entry name" value="S_locus_glycoprot_dom"/>
</dbReference>
<evidence type="ECO:0000256" key="13">
    <source>
        <dbReference type="PROSITE-ProRule" id="PRU10141"/>
    </source>
</evidence>
<keyword evidence="4 11" id="KW-0547">Nucleotide-binding</keyword>
<keyword evidence="7" id="KW-1015">Disulfide bond</keyword>
<dbReference type="SMART" id="SM00108">
    <property type="entry name" value="B_lectin"/>
    <property type="match status" value="1"/>
</dbReference>
<evidence type="ECO:0000259" key="18">
    <source>
        <dbReference type="PROSITE" id="PS50927"/>
    </source>
</evidence>
<evidence type="ECO:0000256" key="6">
    <source>
        <dbReference type="ARBA" id="ARBA00022840"/>
    </source>
</evidence>
<evidence type="ECO:0000256" key="14">
    <source>
        <dbReference type="SAM" id="Phobius"/>
    </source>
</evidence>
<dbReference type="InterPro" id="IPR011009">
    <property type="entry name" value="Kinase-like_dom_sf"/>
</dbReference>
<evidence type="ECO:0000256" key="5">
    <source>
        <dbReference type="ARBA" id="ARBA00022777"/>
    </source>
</evidence>
<accession>A0AAF1B4F0</accession>
<dbReference type="FunFam" id="3.30.200.20:FF:000195">
    <property type="entry name" value="G-type lectin S-receptor-like serine/threonine-protein kinase"/>
    <property type="match status" value="1"/>
</dbReference>
<dbReference type="InterPro" id="IPR000719">
    <property type="entry name" value="Prot_kinase_dom"/>
</dbReference>
<evidence type="ECO:0000256" key="11">
    <source>
        <dbReference type="PIRNR" id="PIRNR000641"/>
    </source>
</evidence>
<evidence type="ECO:0000256" key="8">
    <source>
        <dbReference type="ARBA" id="ARBA00023180"/>
    </source>
</evidence>
<protein>
    <recommendedName>
        <fullName evidence="11">Receptor-like serine/threonine-protein kinase</fullName>
        <ecNumber evidence="11">2.7.11.1</ecNumber>
    </recommendedName>
</protein>
<evidence type="ECO:0000256" key="15">
    <source>
        <dbReference type="SAM" id="SignalP"/>
    </source>
</evidence>
<keyword evidence="14" id="KW-1133">Transmembrane helix</keyword>
<evidence type="ECO:0000256" key="2">
    <source>
        <dbReference type="ARBA" id="ARBA00022679"/>
    </source>
</evidence>
<sequence>MTSTAVNFFSTILLLCILINSSATDVLRINQTLRDGHTIVSQHGEFELGFFTRGSSTNRYLGIWFKKISYGTVVWVANRDTPLNNTSGMVRIDNKAILLVSNASNTIIWSSNYSTSVNNPVAQLLDTGNLVVRDEKDGGQENFVWQSFDYPGDTMLPGMKFGKNLVTGQQWYYSSWKSVDDPSTGSFIHRMDTHGYPQLLVWKDSKIQARTGPWVGNRFSGDPVPKANRIFLSEFFIEQREIYYAFHLLNRSSITPVTRLMLDPNGGRQRLIWNYQNQEWTTYRTIQVNDCDRYAPCGPYATCDPNNSPKCACLRGFKPRSSEKWEAADWTDGCVRTNSLDCDNGDGFVKYTGVKLPDTQQSWYNLTMGLKECKSLCLKDCNCTAYSNINVENGGSGCLLWFGGLMDIKVDTEDAQSIYVRMPASDLDESKRSGVRRILIISLTIALTAMSALILFYLFKKRKLKRKGKFCSHLAERLSSNEDENLELPLFDFRKIVKATTNFSNDNKIGEGGFGSVYKGTLEDGQLVAVKRLSDSSRQGIDEFKNEVSLIAKLQHRNLVSLLGYCIEEQERILVYEYMPNNSLDSFIFDEKRRLAGWQRYYSIINGVARGLLYLHQDSKLRIIHRDLKASNVLLDQDMNPKISDFGMARSFGGSQTEANTTRVVGTYGYMSPEYAIDGLFSTKSDVYSFGVLVLEILSGKRNRCFEHPDHNLNLLGHAWRCFNEDKLKELMDETIVKPTDHHEVFRVIQIGLLCVQEYPEDRPEMSSVVLMLNSKIALPNPKKPGFFTERRRNERDYSSSKRILSSSYDYSITAIVPR</sequence>
<keyword evidence="8" id="KW-0325">Glycoprotein</keyword>
<keyword evidence="21" id="KW-1185">Reference proteome</keyword>
<feature type="transmembrane region" description="Helical" evidence="14">
    <location>
        <begin position="438"/>
        <end position="459"/>
    </location>
</feature>
<dbReference type="Pfam" id="PF00954">
    <property type="entry name" value="S_locus_glycop"/>
    <property type="match status" value="1"/>
</dbReference>
<feature type="domain" description="Apple" evidence="19">
    <location>
        <begin position="342"/>
        <end position="423"/>
    </location>
</feature>
<evidence type="ECO:0000259" key="16">
    <source>
        <dbReference type="PROSITE" id="PS50011"/>
    </source>
</evidence>
<dbReference type="InterPro" id="IPR008271">
    <property type="entry name" value="Ser/Thr_kinase_AS"/>
</dbReference>
<comment type="caution">
    <text evidence="12">Lacks conserved residue(s) required for the propagation of feature annotation.</text>
</comment>
<evidence type="ECO:0000256" key="12">
    <source>
        <dbReference type="PROSITE-ProRule" id="PRU00076"/>
    </source>
</evidence>
<dbReference type="Gene3D" id="2.90.10.10">
    <property type="entry name" value="Bulb-type lectin domain"/>
    <property type="match status" value="1"/>
</dbReference>
<dbReference type="SUPFAM" id="SSF56112">
    <property type="entry name" value="Protein kinase-like (PK-like)"/>
    <property type="match status" value="1"/>
</dbReference>
<dbReference type="CDD" id="cd00054">
    <property type="entry name" value="EGF_CA"/>
    <property type="match status" value="1"/>
</dbReference>
<keyword evidence="3 15" id="KW-0732">Signal</keyword>
<keyword evidence="2 11" id="KW-0808">Transferase</keyword>
<evidence type="ECO:0000313" key="21">
    <source>
        <dbReference type="Proteomes" id="UP000077755"/>
    </source>
</evidence>
<dbReference type="FunFam" id="2.90.10.10:FF:000004">
    <property type="entry name" value="G-type lectin S-receptor-like serine/threonine-protein kinase"/>
    <property type="match status" value="1"/>
</dbReference>
<evidence type="ECO:0000256" key="10">
    <source>
        <dbReference type="ARBA" id="ARBA00048679"/>
    </source>
</evidence>
<dbReference type="SMART" id="SM00220">
    <property type="entry name" value="S_TKc"/>
    <property type="match status" value="1"/>
</dbReference>
<evidence type="ECO:0000256" key="9">
    <source>
        <dbReference type="ARBA" id="ARBA00047899"/>
    </source>
</evidence>
<keyword evidence="6 11" id="KW-0067">ATP-binding</keyword>
<evidence type="ECO:0000256" key="1">
    <source>
        <dbReference type="ARBA" id="ARBA00022527"/>
    </source>
</evidence>
<evidence type="ECO:0000259" key="17">
    <source>
        <dbReference type="PROSITE" id="PS50026"/>
    </source>
</evidence>
<dbReference type="FunFam" id="1.10.510.10:FF:000060">
    <property type="entry name" value="G-type lectin S-receptor-like serine/threonine-protein kinase"/>
    <property type="match status" value="1"/>
</dbReference>
<reference evidence="20" key="1">
    <citation type="journal article" date="2016" name="Nat. Genet.">
        <title>A high-quality carrot genome assembly provides new insights into carotenoid accumulation and asterid genome evolution.</title>
        <authorList>
            <person name="Iorizzo M."/>
            <person name="Ellison S."/>
            <person name="Senalik D."/>
            <person name="Zeng P."/>
            <person name="Satapoomin P."/>
            <person name="Huang J."/>
            <person name="Bowman M."/>
            <person name="Iovene M."/>
            <person name="Sanseverino W."/>
            <person name="Cavagnaro P."/>
            <person name="Yildiz M."/>
            <person name="Macko-Podgorni A."/>
            <person name="Moranska E."/>
            <person name="Grzebelus E."/>
            <person name="Grzebelus D."/>
            <person name="Ashrafi H."/>
            <person name="Zheng Z."/>
            <person name="Cheng S."/>
            <person name="Spooner D."/>
            <person name="Van Deynze A."/>
            <person name="Simon P."/>
        </authorList>
    </citation>
    <scope>NUCLEOTIDE SEQUENCE</scope>
    <source>
        <tissue evidence="20">Leaf</tissue>
    </source>
</reference>
<evidence type="ECO:0000256" key="3">
    <source>
        <dbReference type="ARBA" id="ARBA00022729"/>
    </source>
</evidence>
<dbReference type="GO" id="GO:0048544">
    <property type="term" value="P:recognition of pollen"/>
    <property type="evidence" value="ECO:0007669"/>
    <property type="project" value="InterPro"/>
</dbReference>
<dbReference type="SMART" id="SM00473">
    <property type="entry name" value="PAN_AP"/>
    <property type="match status" value="1"/>
</dbReference>
<feature type="domain" description="Protein kinase" evidence="16">
    <location>
        <begin position="503"/>
        <end position="777"/>
    </location>
</feature>
<comment type="catalytic activity">
    <reaction evidence="9 11">
        <text>L-threonyl-[protein] + ATP = O-phospho-L-threonyl-[protein] + ADP + H(+)</text>
        <dbReference type="Rhea" id="RHEA:46608"/>
        <dbReference type="Rhea" id="RHEA-COMP:11060"/>
        <dbReference type="Rhea" id="RHEA-COMP:11605"/>
        <dbReference type="ChEBI" id="CHEBI:15378"/>
        <dbReference type="ChEBI" id="CHEBI:30013"/>
        <dbReference type="ChEBI" id="CHEBI:30616"/>
        <dbReference type="ChEBI" id="CHEBI:61977"/>
        <dbReference type="ChEBI" id="CHEBI:456216"/>
        <dbReference type="EC" id="2.7.11.1"/>
    </reaction>
</comment>
<evidence type="ECO:0000259" key="19">
    <source>
        <dbReference type="PROSITE" id="PS50948"/>
    </source>
</evidence>
<dbReference type="AlphaFoldDB" id="A0AAF1B4F0"/>
<feature type="domain" description="Bulb-type lectin" evidence="18">
    <location>
        <begin position="24"/>
        <end position="145"/>
    </location>
</feature>
<organism evidence="20 21">
    <name type="scientific">Daucus carota subsp. sativus</name>
    <name type="common">Carrot</name>
    <dbReference type="NCBI Taxonomy" id="79200"/>
    <lineage>
        <taxon>Eukaryota</taxon>
        <taxon>Viridiplantae</taxon>
        <taxon>Streptophyta</taxon>
        <taxon>Embryophyta</taxon>
        <taxon>Tracheophyta</taxon>
        <taxon>Spermatophyta</taxon>
        <taxon>Magnoliopsida</taxon>
        <taxon>eudicotyledons</taxon>
        <taxon>Gunneridae</taxon>
        <taxon>Pentapetalae</taxon>
        <taxon>asterids</taxon>
        <taxon>campanulids</taxon>
        <taxon>Apiales</taxon>
        <taxon>Apiaceae</taxon>
        <taxon>Apioideae</taxon>
        <taxon>Scandiceae</taxon>
        <taxon>Daucinae</taxon>
        <taxon>Daucus</taxon>
        <taxon>Daucus sect. Daucus</taxon>
    </lineage>
</organism>
<dbReference type="SUPFAM" id="SSF51110">
    <property type="entry name" value="alpha-D-mannose-specific plant lectins"/>
    <property type="match status" value="1"/>
</dbReference>
<keyword evidence="12" id="KW-0245">EGF-like domain</keyword>
<dbReference type="Proteomes" id="UP000077755">
    <property type="component" value="Chromosome 6"/>
</dbReference>
<evidence type="ECO:0000256" key="4">
    <source>
        <dbReference type="ARBA" id="ARBA00022741"/>
    </source>
</evidence>
<dbReference type="PIRSF" id="PIRSF000641">
    <property type="entry name" value="SRK"/>
    <property type="match status" value="1"/>
</dbReference>
<dbReference type="Pfam" id="PF01453">
    <property type="entry name" value="B_lectin"/>
    <property type="match status" value="1"/>
</dbReference>
<dbReference type="PROSITE" id="PS50011">
    <property type="entry name" value="PROTEIN_KINASE_DOM"/>
    <property type="match status" value="1"/>
</dbReference>
<dbReference type="InterPro" id="IPR001480">
    <property type="entry name" value="Bulb-type_lectin_dom"/>
</dbReference>
<comment type="similarity">
    <text evidence="11">Belongs to the protein kinase superfamily. Ser/Thr protein kinase family.</text>
</comment>
<dbReference type="CDD" id="cd00028">
    <property type="entry name" value="B_lectin"/>
    <property type="match status" value="1"/>
</dbReference>
<keyword evidence="1 11" id="KW-0723">Serine/threonine-protein kinase</keyword>
<dbReference type="GO" id="GO:0004674">
    <property type="term" value="F:protein serine/threonine kinase activity"/>
    <property type="evidence" value="ECO:0007669"/>
    <property type="project" value="UniProtKB-KW"/>
</dbReference>
<dbReference type="Pfam" id="PF07714">
    <property type="entry name" value="PK_Tyr_Ser-Thr"/>
    <property type="match status" value="1"/>
</dbReference>
<dbReference type="Pfam" id="PF08276">
    <property type="entry name" value="PAN_2"/>
    <property type="match status" value="1"/>
</dbReference>
<gene>
    <name evidence="20" type="ORF">DCAR_0623662</name>
</gene>
<dbReference type="PROSITE" id="PS50026">
    <property type="entry name" value="EGF_3"/>
    <property type="match status" value="1"/>
</dbReference>
<dbReference type="InterPro" id="IPR036426">
    <property type="entry name" value="Bulb-type_lectin_dom_sf"/>
</dbReference>
<dbReference type="CDD" id="cd14066">
    <property type="entry name" value="STKc_IRAK"/>
    <property type="match status" value="1"/>
</dbReference>
<dbReference type="PROSITE" id="PS50948">
    <property type="entry name" value="PAN"/>
    <property type="match status" value="1"/>
</dbReference>
<feature type="domain" description="EGF-like" evidence="17">
    <location>
        <begin position="287"/>
        <end position="323"/>
    </location>
</feature>
<feature type="binding site" evidence="13">
    <location>
        <position position="531"/>
    </location>
    <ligand>
        <name>ATP</name>
        <dbReference type="ChEBI" id="CHEBI:30616"/>
    </ligand>
</feature>
<comment type="catalytic activity">
    <reaction evidence="10 11">
        <text>L-seryl-[protein] + ATP = O-phospho-L-seryl-[protein] + ADP + H(+)</text>
        <dbReference type="Rhea" id="RHEA:17989"/>
        <dbReference type="Rhea" id="RHEA-COMP:9863"/>
        <dbReference type="Rhea" id="RHEA-COMP:11604"/>
        <dbReference type="ChEBI" id="CHEBI:15378"/>
        <dbReference type="ChEBI" id="CHEBI:29999"/>
        <dbReference type="ChEBI" id="CHEBI:30616"/>
        <dbReference type="ChEBI" id="CHEBI:83421"/>
        <dbReference type="ChEBI" id="CHEBI:456216"/>
        <dbReference type="EC" id="2.7.11.1"/>
    </reaction>
</comment>
<dbReference type="PROSITE" id="PS50927">
    <property type="entry name" value="BULB_LECTIN"/>
    <property type="match status" value="1"/>
</dbReference>
<feature type="signal peptide" evidence="15">
    <location>
        <begin position="1"/>
        <end position="23"/>
    </location>
</feature>
<dbReference type="InterPro" id="IPR017441">
    <property type="entry name" value="Protein_kinase_ATP_BS"/>
</dbReference>
<dbReference type="PANTHER" id="PTHR32444">
    <property type="entry name" value="BULB-TYPE LECTIN DOMAIN-CONTAINING PROTEIN"/>
    <property type="match status" value="1"/>
</dbReference>
<keyword evidence="14" id="KW-0472">Membrane</keyword>
<feature type="chain" id="PRO_5042018766" description="Receptor-like serine/threonine-protein kinase" evidence="15">
    <location>
        <begin position="24"/>
        <end position="819"/>
    </location>
</feature>
<dbReference type="InterPro" id="IPR001245">
    <property type="entry name" value="Ser-Thr/Tyr_kinase_cat_dom"/>
</dbReference>
<evidence type="ECO:0000256" key="7">
    <source>
        <dbReference type="ARBA" id="ARBA00023157"/>
    </source>
</evidence>
<proteinExistence type="inferred from homology"/>
<dbReference type="InterPro" id="IPR000742">
    <property type="entry name" value="EGF"/>
</dbReference>
<reference evidence="20" key="2">
    <citation type="submission" date="2022-03" db="EMBL/GenBank/DDBJ databases">
        <title>Draft title - Genomic analysis of global carrot germplasm unveils the trajectory of domestication and the origin of high carotenoid orange carrot.</title>
        <authorList>
            <person name="Iorizzo M."/>
            <person name="Ellison S."/>
            <person name="Senalik D."/>
            <person name="Macko-Podgorni A."/>
            <person name="Grzebelus D."/>
            <person name="Bostan H."/>
            <person name="Rolling W."/>
            <person name="Curaba J."/>
            <person name="Simon P."/>
        </authorList>
    </citation>
    <scope>NUCLEOTIDE SEQUENCE</scope>
    <source>
        <tissue evidence="20">Leaf</tissue>
    </source>
</reference>
<name>A0AAF1B4F0_DAUCS</name>